<dbReference type="Proteomes" id="UP000319498">
    <property type="component" value="Unassembled WGS sequence"/>
</dbReference>
<reference evidence="1 2" key="1">
    <citation type="submission" date="2019-06" db="EMBL/GenBank/DDBJ databases">
        <title>Whole genome shotgun sequence of Brevibacillus formosus NBRC 15716.</title>
        <authorList>
            <person name="Hosoyama A."/>
            <person name="Uohara A."/>
            <person name="Ohji S."/>
            <person name="Ichikawa N."/>
        </authorList>
    </citation>
    <scope>NUCLEOTIDE SEQUENCE [LARGE SCALE GENOMIC DNA]</scope>
    <source>
        <strain evidence="1 2">NBRC 15716</strain>
    </source>
</reference>
<evidence type="ECO:0000313" key="2">
    <source>
        <dbReference type="Proteomes" id="UP000319498"/>
    </source>
</evidence>
<protein>
    <recommendedName>
        <fullName evidence="3">RHS repeat-associated core domain-containing protein</fullName>
    </recommendedName>
</protein>
<evidence type="ECO:0000313" key="1">
    <source>
        <dbReference type="EMBL" id="GED61024.1"/>
    </source>
</evidence>
<proteinExistence type="predicted"/>
<gene>
    <name evidence="1" type="ORF">BFO01nite_51560</name>
</gene>
<evidence type="ECO:0008006" key="3">
    <source>
        <dbReference type="Google" id="ProtNLM"/>
    </source>
</evidence>
<sequence length="221" mass="24459">MEDTYKGQVDNPLTLNRYTYTHNNPLRFIDPSGNHSVEHYGGGGGGGNVRFPSITNPKRVEVEYKPRTVKLSTSEVDTLRYKAMQKYYERQQVNTRGMEKPASVINNGRATIEAAKANPNEFNGKSVDEVAKMLKAQGYDIKIEASTKSRSGAMIIKISNTGGERNITQVQVSPGGGRHGESPYIKISTSDQGTIKIVNGRLENYKSQGPEKNTTIIFSER</sequence>
<organism evidence="1 2">
    <name type="scientific">Brevibacillus formosus</name>
    <dbReference type="NCBI Taxonomy" id="54913"/>
    <lineage>
        <taxon>Bacteria</taxon>
        <taxon>Bacillati</taxon>
        <taxon>Bacillota</taxon>
        <taxon>Bacilli</taxon>
        <taxon>Bacillales</taxon>
        <taxon>Paenibacillaceae</taxon>
        <taxon>Brevibacillus</taxon>
    </lineage>
</organism>
<accession>A0ABQ0TE72</accession>
<keyword evidence="2" id="KW-1185">Reference proteome</keyword>
<name>A0ABQ0TE72_9BACL</name>
<comment type="caution">
    <text evidence="1">The sequence shown here is derived from an EMBL/GenBank/DDBJ whole genome shotgun (WGS) entry which is preliminary data.</text>
</comment>
<dbReference type="EMBL" id="BJOL01000038">
    <property type="protein sequence ID" value="GED61024.1"/>
    <property type="molecule type" value="Genomic_DNA"/>
</dbReference>